<gene>
    <name evidence="1" type="ORF">OEA41_003775</name>
</gene>
<organism evidence="1 2">
    <name type="scientific">Lepraria neglecta</name>
    <dbReference type="NCBI Taxonomy" id="209136"/>
    <lineage>
        <taxon>Eukaryota</taxon>
        <taxon>Fungi</taxon>
        <taxon>Dikarya</taxon>
        <taxon>Ascomycota</taxon>
        <taxon>Pezizomycotina</taxon>
        <taxon>Lecanoromycetes</taxon>
        <taxon>OSLEUM clade</taxon>
        <taxon>Lecanoromycetidae</taxon>
        <taxon>Lecanorales</taxon>
        <taxon>Lecanorineae</taxon>
        <taxon>Stereocaulaceae</taxon>
        <taxon>Lepraria</taxon>
    </lineage>
</organism>
<evidence type="ECO:0000313" key="2">
    <source>
        <dbReference type="Proteomes" id="UP001276659"/>
    </source>
</evidence>
<reference evidence="1" key="1">
    <citation type="submission" date="2022-11" db="EMBL/GenBank/DDBJ databases">
        <title>Chromosomal genome sequence assembly and mating type (MAT) locus characterization of the leprose asexual lichenized fungus Lepraria neglecta (Nyl.) Erichsen.</title>
        <authorList>
            <person name="Allen J.L."/>
            <person name="Pfeffer B."/>
        </authorList>
    </citation>
    <scope>NUCLEOTIDE SEQUENCE</scope>
    <source>
        <strain evidence="1">Allen 5258</strain>
    </source>
</reference>
<proteinExistence type="predicted"/>
<comment type="caution">
    <text evidence="1">The sequence shown here is derived from an EMBL/GenBank/DDBJ whole genome shotgun (WGS) entry which is preliminary data.</text>
</comment>
<sequence length="124" mass="14024">MTTDIAPNADDYLLDRRTGIWLLDFARQHTQAAQLDGLDISLDQVPHTAWLPSNVSFCRYDIYEEPPKDLVGKYDIIHVRHLTLVVKQNDPTVVLDNLLIMLSTFYSPCGTDELSGNDYTLLSA</sequence>
<dbReference type="SUPFAM" id="SSF53335">
    <property type="entry name" value="S-adenosyl-L-methionine-dependent methyltransferases"/>
    <property type="match status" value="1"/>
</dbReference>
<keyword evidence="2" id="KW-1185">Reference proteome</keyword>
<name>A0AAD9Z5A8_9LECA</name>
<dbReference type="InterPro" id="IPR029063">
    <property type="entry name" value="SAM-dependent_MTases_sf"/>
</dbReference>
<dbReference type="AlphaFoldDB" id="A0AAD9Z5A8"/>
<evidence type="ECO:0000313" key="1">
    <source>
        <dbReference type="EMBL" id="KAK3171691.1"/>
    </source>
</evidence>
<dbReference type="Proteomes" id="UP001276659">
    <property type="component" value="Unassembled WGS sequence"/>
</dbReference>
<protein>
    <submittedName>
        <fullName evidence="1">Uncharacterized protein</fullName>
    </submittedName>
</protein>
<accession>A0AAD9Z5A8</accession>
<dbReference type="Gene3D" id="3.40.50.150">
    <property type="entry name" value="Vaccinia Virus protein VP39"/>
    <property type="match status" value="1"/>
</dbReference>
<dbReference type="EMBL" id="JASNWA010000008">
    <property type="protein sequence ID" value="KAK3171691.1"/>
    <property type="molecule type" value="Genomic_DNA"/>
</dbReference>